<dbReference type="PANTHER" id="PTHR39666:SF1">
    <property type="entry name" value="NUCLEAR PORE COMPLEX NUP2_50_61 DOMAIN-CONTAINING PROTEIN"/>
    <property type="match status" value="1"/>
</dbReference>
<protein>
    <recommendedName>
        <fullName evidence="3">PH domain-containing protein</fullName>
    </recommendedName>
</protein>
<dbReference type="PANTHER" id="PTHR39666">
    <property type="entry name" value="RANBP2-TYPE DOMAIN-CONTAINING PROTEIN"/>
    <property type="match status" value="1"/>
</dbReference>
<evidence type="ECO:0000313" key="5">
    <source>
        <dbReference type="Proteomes" id="UP000002296"/>
    </source>
</evidence>
<dbReference type="eggNOG" id="ENOG502S5GD">
    <property type="taxonomic scope" value="Eukaryota"/>
</dbReference>
<feature type="region of interest" description="Disordered" evidence="2">
    <location>
        <begin position="196"/>
        <end position="225"/>
    </location>
</feature>
<dbReference type="KEGG" id="tcr:507521.130"/>
<dbReference type="RefSeq" id="XP_815885.1">
    <property type="nucleotide sequence ID" value="XM_810792.1"/>
</dbReference>
<feature type="region of interest" description="Disordered" evidence="2">
    <location>
        <begin position="481"/>
        <end position="506"/>
    </location>
</feature>
<feature type="coiled-coil region" evidence="1">
    <location>
        <begin position="950"/>
        <end position="1021"/>
    </location>
</feature>
<dbReference type="EMBL" id="AAHK01000305">
    <property type="protein sequence ID" value="EAN94034.1"/>
    <property type="molecule type" value="Genomic_DNA"/>
</dbReference>
<keyword evidence="1" id="KW-0175">Coiled coil</keyword>
<dbReference type="PaxDb" id="353153-Q4DNC2"/>
<dbReference type="Gene3D" id="2.30.29.30">
    <property type="entry name" value="Pleckstrin-homology domain (PH domain)/Phosphotyrosine-binding domain (PTB)"/>
    <property type="match status" value="1"/>
</dbReference>
<dbReference type="STRING" id="353153.Q4DNC2"/>
<dbReference type="OMA" id="MQQYNPE"/>
<dbReference type="InterPro" id="IPR011993">
    <property type="entry name" value="PH-like_dom_sf"/>
</dbReference>
<feature type="region of interest" description="Disordered" evidence="2">
    <location>
        <begin position="619"/>
        <end position="641"/>
    </location>
</feature>
<evidence type="ECO:0000259" key="3">
    <source>
        <dbReference type="PROSITE" id="PS50003"/>
    </source>
</evidence>
<dbReference type="AlphaFoldDB" id="Q4DNC2"/>
<proteinExistence type="predicted"/>
<dbReference type="SUPFAM" id="SSF50729">
    <property type="entry name" value="PH domain-like"/>
    <property type="match status" value="1"/>
</dbReference>
<feature type="region of interest" description="Disordered" evidence="2">
    <location>
        <begin position="341"/>
        <end position="364"/>
    </location>
</feature>
<evidence type="ECO:0000256" key="2">
    <source>
        <dbReference type="SAM" id="MobiDB-lite"/>
    </source>
</evidence>
<feature type="region of interest" description="Disordered" evidence="2">
    <location>
        <begin position="124"/>
        <end position="153"/>
    </location>
</feature>
<dbReference type="InterPro" id="IPR001849">
    <property type="entry name" value="PH_domain"/>
</dbReference>
<feature type="region of interest" description="Disordered" evidence="2">
    <location>
        <begin position="268"/>
        <end position="297"/>
    </location>
</feature>
<name>Q4DNC2_TRYCC</name>
<dbReference type="GeneID" id="3547686"/>
<feature type="region of interest" description="Disordered" evidence="2">
    <location>
        <begin position="53"/>
        <end position="81"/>
    </location>
</feature>
<dbReference type="SMR" id="Q4DNC2"/>
<sequence length="1100" mass="125654">MKDIQMPEDVRLRLERFMRKYNPGKLGTIDGILKAYRGREEQMFEALVRKYGPEPSRDELPDAASAKTAQSSSVHTEETEDVRLRLERFMRKYNPGKLGTIDGILKTYRGREEQMFEALVRKYGPEPSRDELPDAASAKTAQSSSVHTEETEDVRLRLERFMRKYNPGKLGTVDGILKTYRGREEQMFEALVRKYGPEPSRDELPDAASAKTAQSSSVHTEETEDVRLRLERFMRKYNPGKLGTIDGILKTYRGREEQMFEALVRKYGPEPSRDELPDAASAKTAQSSSVHTEETEDVRLRLERFMRKYNPGKLGTVDGILKTYRGREEQMFEALVRKYGPEPSRDESHLLEQKKPPPSGVKDVKRLHSEGISTRNVIEKILRAAEVSYEEVLLALWCQKRYLFDAISELPTTASKELRAESFSPSSQATASRERLSRFFTMYAPEKLSGMDALIEAAGAEGMNKLIDSLVAVYGPEPAGDYETEDSRSAGNENTKKRFVSDGGDDNNDCEERQLFANWLVGTGRGAENIFYTLMPEEQLLDFVGATFGDYENRLRRLFVRYNPARLQEVNSLVADHLGHEEELIEQLTRELGPEPARSAPTALTRLFSRRRIDADRSHIEEETWSDNGDNNGGGNDRVNGAEHLPMTLVNGRALIDEYTANESAEFSGDEAAAYPRDEEYWYRLFVHSREDATNNDNDTDDEYEDNSLRTHCDSAKNDGLSTDCAQTATLSSTTITGEHRSLDSPTTVELRKIRGGKRRIRVTLGNKFGQAIGTLCTACGESVVQSFEALWQPVGPQYLQLFSETVVKDGYLEKLSPDTRRMGVKWQKRYFRVNDKGMHYYETSATSEKPKGYKVFTRNSVVISGVDASTHPNCIDRRYHYFAVTVNESNDVFYLRTPSDEEKRQWVSFMQLALARMRLTTVGHDQNPSRWRARMTGTREANIALIELAQASANVLQSLEQKHNELHERIRSERAQRELMETQMSEMQKQQDFLAQRIKEAKAQARLAEEDAEVKCLELAERAASIKQRRLDMKGNLEEARSSIDGITHSVLKLQRDIVDMENECRGREAQLRQVYNKWQLCEERRAYEKGGEYRKFSS</sequence>
<dbReference type="CDD" id="cd00821">
    <property type="entry name" value="PH"/>
    <property type="match status" value="1"/>
</dbReference>
<organism evidence="4 5">
    <name type="scientific">Trypanosoma cruzi (strain CL Brener)</name>
    <dbReference type="NCBI Taxonomy" id="353153"/>
    <lineage>
        <taxon>Eukaryota</taxon>
        <taxon>Discoba</taxon>
        <taxon>Euglenozoa</taxon>
        <taxon>Kinetoplastea</taxon>
        <taxon>Metakinetoplastina</taxon>
        <taxon>Trypanosomatida</taxon>
        <taxon>Trypanosomatidae</taxon>
        <taxon>Trypanosoma</taxon>
        <taxon>Schizotrypanum</taxon>
    </lineage>
</organism>
<evidence type="ECO:0000256" key="1">
    <source>
        <dbReference type="SAM" id="Coils"/>
    </source>
</evidence>
<accession>Q4DNC2</accession>
<dbReference type="InParanoid" id="Q4DNC2"/>
<feature type="domain" description="PH" evidence="3">
    <location>
        <begin position="806"/>
        <end position="916"/>
    </location>
</feature>
<dbReference type="SMART" id="SM00233">
    <property type="entry name" value="PH"/>
    <property type="match status" value="1"/>
</dbReference>
<dbReference type="Pfam" id="PF00169">
    <property type="entry name" value="PH"/>
    <property type="match status" value="1"/>
</dbReference>
<gene>
    <name evidence="4" type="ORF">Tc00.1047053507521.130</name>
</gene>
<reference evidence="4 5" key="1">
    <citation type="journal article" date="2005" name="Science">
        <title>The genome sequence of Trypanosoma cruzi, etiologic agent of Chagas disease.</title>
        <authorList>
            <person name="El-Sayed N.M."/>
            <person name="Myler P.J."/>
            <person name="Bartholomeu D.C."/>
            <person name="Nilsson D."/>
            <person name="Aggarwal G."/>
            <person name="Tran A.N."/>
            <person name="Ghedin E."/>
            <person name="Worthey E.A."/>
            <person name="Delcher A.L."/>
            <person name="Blandin G."/>
            <person name="Westenberger S.J."/>
            <person name="Caler E."/>
            <person name="Cerqueira G.C."/>
            <person name="Branche C."/>
            <person name="Haas B."/>
            <person name="Anupama A."/>
            <person name="Arner E."/>
            <person name="Aslund L."/>
            <person name="Attipoe P."/>
            <person name="Bontempi E."/>
            <person name="Bringaud F."/>
            <person name="Burton P."/>
            <person name="Cadag E."/>
            <person name="Campbell D.A."/>
            <person name="Carrington M."/>
            <person name="Crabtree J."/>
            <person name="Darban H."/>
            <person name="da Silveira J.F."/>
            <person name="de Jong P."/>
            <person name="Edwards K."/>
            <person name="Englund P.T."/>
            <person name="Fazelina G."/>
            <person name="Feldblyum T."/>
            <person name="Ferella M."/>
            <person name="Frasch A.C."/>
            <person name="Gull K."/>
            <person name="Horn D."/>
            <person name="Hou L."/>
            <person name="Huang Y."/>
            <person name="Kindlund E."/>
            <person name="Klingbeil M."/>
            <person name="Kluge S."/>
            <person name="Koo H."/>
            <person name="Lacerda D."/>
            <person name="Levin M.J."/>
            <person name="Lorenzi H."/>
            <person name="Louie T."/>
            <person name="Machado C.R."/>
            <person name="McCulloch R."/>
            <person name="McKenna A."/>
            <person name="Mizuno Y."/>
            <person name="Mottram J.C."/>
            <person name="Nelson S."/>
            <person name="Ochaya S."/>
            <person name="Osoegawa K."/>
            <person name="Pai G."/>
            <person name="Parsons M."/>
            <person name="Pentony M."/>
            <person name="Pettersson U."/>
            <person name="Pop M."/>
            <person name="Ramirez J.L."/>
            <person name="Rinta J."/>
            <person name="Robertson L."/>
            <person name="Salzberg S.L."/>
            <person name="Sanchez D.O."/>
            <person name="Seyler A."/>
            <person name="Sharma R."/>
            <person name="Shetty J."/>
            <person name="Simpson A.J."/>
            <person name="Sisk E."/>
            <person name="Tammi M.T."/>
            <person name="Tarleton R."/>
            <person name="Teixeira S."/>
            <person name="Van Aken S."/>
            <person name="Vogt C."/>
            <person name="Ward P.N."/>
            <person name="Wickstead B."/>
            <person name="Wortman J."/>
            <person name="White O."/>
            <person name="Fraser C.M."/>
            <person name="Stuart K.D."/>
            <person name="Andersson B."/>
        </authorList>
    </citation>
    <scope>NUCLEOTIDE SEQUENCE [LARGE SCALE GENOMIC DNA]</scope>
    <source>
        <strain evidence="4 5">CL Brener</strain>
    </source>
</reference>
<dbReference type="PROSITE" id="PS50003">
    <property type="entry name" value="PH_DOMAIN"/>
    <property type="match status" value="1"/>
</dbReference>
<comment type="caution">
    <text evidence="4">The sequence shown here is derived from an EMBL/GenBank/DDBJ whole genome shotgun (WGS) entry which is preliminary data.</text>
</comment>
<evidence type="ECO:0000313" key="4">
    <source>
        <dbReference type="EMBL" id="EAN94034.1"/>
    </source>
</evidence>
<keyword evidence="5" id="KW-1185">Reference proteome</keyword>
<feature type="compositionally biased region" description="Basic and acidic residues" evidence="2">
    <location>
        <begin position="341"/>
        <end position="355"/>
    </location>
</feature>
<dbReference type="Proteomes" id="UP000002296">
    <property type="component" value="Unassembled WGS sequence"/>
</dbReference>